<dbReference type="GO" id="GO:0003677">
    <property type="term" value="F:DNA binding"/>
    <property type="evidence" value="ECO:0007669"/>
    <property type="project" value="UniProtKB-KW"/>
</dbReference>
<dbReference type="CDD" id="cd00822">
    <property type="entry name" value="TopoII_Trans_DNA_gyrase"/>
    <property type="match status" value="1"/>
</dbReference>
<dbReference type="SUPFAM" id="SSF54211">
    <property type="entry name" value="Ribosomal protein S5 domain 2-like"/>
    <property type="match status" value="1"/>
</dbReference>
<dbReference type="InterPro" id="IPR020568">
    <property type="entry name" value="Ribosomal_Su5_D2-typ_SF"/>
</dbReference>
<dbReference type="SUPFAM" id="SSF56719">
    <property type="entry name" value="Type II DNA topoisomerase"/>
    <property type="match status" value="1"/>
</dbReference>
<evidence type="ECO:0000259" key="12">
    <source>
        <dbReference type="PROSITE" id="PS50880"/>
    </source>
</evidence>
<keyword evidence="11" id="KW-0413">Isomerase</keyword>
<keyword evidence="10" id="KW-0238">DNA-binding</keyword>
<dbReference type="EMBL" id="CP004145">
    <property type="protein sequence ID" value="AGO61341.1"/>
    <property type="molecule type" value="Genomic_DNA"/>
</dbReference>
<keyword evidence="8" id="KW-0460">Magnesium</keyword>
<dbReference type="CDD" id="cd16928">
    <property type="entry name" value="HATPase_GyrB-like"/>
    <property type="match status" value="1"/>
</dbReference>
<evidence type="ECO:0000313" key="14">
    <source>
        <dbReference type="Proteomes" id="UP000014660"/>
    </source>
</evidence>
<dbReference type="FunFam" id="3.40.50.670:FF:000002">
    <property type="entry name" value="DNA gyrase subunit B"/>
    <property type="match status" value="1"/>
</dbReference>
<dbReference type="InterPro" id="IPR003594">
    <property type="entry name" value="HATPase_dom"/>
</dbReference>
<dbReference type="InterPro" id="IPR013760">
    <property type="entry name" value="Topo_IIA-like_dom_sf"/>
</dbReference>
<dbReference type="InterPro" id="IPR001241">
    <property type="entry name" value="Topo_IIA"/>
</dbReference>
<accession>S0AQY1</accession>
<dbReference type="Pfam" id="PF01751">
    <property type="entry name" value="Toprim"/>
    <property type="match status" value="1"/>
</dbReference>
<dbReference type="Pfam" id="PF02518">
    <property type="entry name" value="HATPase_c"/>
    <property type="match status" value="1"/>
</dbReference>
<dbReference type="InterPro" id="IPR013759">
    <property type="entry name" value="Topo_IIA_B_C"/>
</dbReference>
<dbReference type="GO" id="GO:0006265">
    <property type="term" value="P:DNA topological change"/>
    <property type="evidence" value="ECO:0007669"/>
    <property type="project" value="InterPro"/>
</dbReference>
<keyword evidence="7" id="KW-0067">ATP-binding</keyword>
<dbReference type="FunFam" id="3.30.565.10:FF:000002">
    <property type="entry name" value="DNA gyrase subunit B"/>
    <property type="match status" value="1"/>
</dbReference>
<dbReference type="InterPro" id="IPR036890">
    <property type="entry name" value="HATPase_C_sf"/>
</dbReference>
<dbReference type="CDD" id="cd03366">
    <property type="entry name" value="TOPRIM_TopoIIA_GyrB"/>
    <property type="match status" value="1"/>
</dbReference>
<evidence type="ECO:0000256" key="9">
    <source>
        <dbReference type="ARBA" id="ARBA00023029"/>
    </source>
</evidence>
<dbReference type="InterPro" id="IPR011557">
    <property type="entry name" value="GyrB"/>
</dbReference>
<evidence type="ECO:0000313" key="13">
    <source>
        <dbReference type="EMBL" id="AGO61341.1"/>
    </source>
</evidence>
<dbReference type="SMART" id="SM00433">
    <property type="entry name" value="TOP2c"/>
    <property type="match status" value="1"/>
</dbReference>
<dbReference type="PROSITE" id="PS50880">
    <property type="entry name" value="TOPRIM"/>
    <property type="match status" value="1"/>
</dbReference>
<evidence type="ECO:0000256" key="6">
    <source>
        <dbReference type="ARBA" id="ARBA00022741"/>
    </source>
</evidence>
<dbReference type="PANTHER" id="PTHR45866">
    <property type="entry name" value="DNA GYRASE/TOPOISOMERASE SUBUNIT B"/>
    <property type="match status" value="1"/>
</dbReference>
<proteinExistence type="inferred from homology"/>
<dbReference type="EC" id="5.6.2.2" evidence="4"/>
<reference evidence="13 14" key="1">
    <citation type="journal article" date="2007" name="Proc. Natl. Acad. Sci. U.S.A.">
        <title>Genome dynamics in a natural archaeal population.</title>
        <authorList>
            <person name="Allen E.E."/>
            <person name="Tyson G.W."/>
            <person name="Whitaker R.J."/>
            <person name="Detter J.C."/>
            <person name="Richardson P.M."/>
            <person name="Banfield J.F."/>
        </authorList>
    </citation>
    <scope>NUCLEOTIDE SEQUENCE [LARGE SCALE GENOMIC DNA]</scope>
    <source>
        <strain evidence="14">fer1</strain>
    </source>
</reference>
<keyword evidence="5" id="KW-0479">Metal-binding</keyword>
<dbReference type="HOGENOM" id="CLU_006146_4_1_2"/>
<gene>
    <name evidence="13" type="ORF">FACI_IFERC00001G1361</name>
</gene>
<dbReference type="PANTHER" id="PTHR45866:SF1">
    <property type="entry name" value="DNA GYRASE SUBUNIT B, MITOCHONDRIAL"/>
    <property type="match status" value="1"/>
</dbReference>
<dbReference type="NCBIfam" id="TIGR01059">
    <property type="entry name" value="gyrB"/>
    <property type="match status" value="1"/>
</dbReference>
<dbReference type="SMART" id="SM00387">
    <property type="entry name" value="HATPase_c"/>
    <property type="match status" value="1"/>
</dbReference>
<dbReference type="GO" id="GO:0005524">
    <property type="term" value="F:ATP binding"/>
    <property type="evidence" value="ECO:0007669"/>
    <property type="project" value="UniProtKB-KW"/>
</dbReference>
<sequence>MLSNNNHDAGNNNSAKLNKTYYVILYYSNSMDKAMDNYDASQIQILEGLKAVRKVPGMYIGSTGPDGLHHMVYEVVDNCIDEAMAGFGSDINIVIYKDGSISVEDDGRGIPVDIHPKYKRPGLEIVMTELHSGAKFDKKVYKVTGGLHGVGVHVVNALSDYLVAVVKKGTKIYYEKFQQGVPVSGLQVLDAKNKSADPEIGDIEMKYPEHGTIIKFYPDATIFDTIDFSYPVISQRIMDLAFLNPNITIELSDLRSGKHEKFHFDGGLVEYVQFLDQGKDIVNKEPIYCREEYKEYVVEFALQYIDNVTGTEESFVNNIKTPEGGTHITGFHTGLSRAVLEYAKAKNLVKGVSGLIGDDTREGLTAVLHVKMFNPQFEGQTKEKLGNSVVKSIVSSITEKYLKDYFESYPPIADAIIKRVLAAAIAREASRKAKDLVRRKTALESGTLPGKLADCSSSDSDQTEVYIVEGDSAGGSAKQARNREYQAILPLRGKILNVEKSNDNKALENEEIKNLITAIGTNIKDKFEIKNLRYGKIIIMTDADVDGAHIRTLLLTFFYRFMNELIQGGHIYFAQPPLFRVQKGNDIVYVFSEDEKDREVAKMGKNVVIQRFKGLGEMNPEQLWETTMNPESRKLVQVSIEDALYADQLFNILMGEKVEPRRKFIEDNAKYVQNLDI</sequence>
<evidence type="ECO:0000256" key="8">
    <source>
        <dbReference type="ARBA" id="ARBA00022842"/>
    </source>
</evidence>
<dbReference type="AlphaFoldDB" id="S0AQY1"/>
<comment type="cofactor">
    <cofactor evidence="2">
        <name>Mg(2+)</name>
        <dbReference type="ChEBI" id="CHEBI:18420"/>
    </cofactor>
</comment>
<dbReference type="Proteomes" id="UP000014660">
    <property type="component" value="Chromosome"/>
</dbReference>
<dbReference type="KEGG" id="fac:FACI_IFERC01G1361"/>
<name>S0AQY1_FERAC</name>
<dbReference type="Gene3D" id="3.30.230.10">
    <property type="match status" value="1"/>
</dbReference>
<evidence type="ECO:0000256" key="11">
    <source>
        <dbReference type="ARBA" id="ARBA00023235"/>
    </source>
</evidence>
<dbReference type="InterPro" id="IPR014721">
    <property type="entry name" value="Ribsml_uS5_D2-typ_fold_subgr"/>
</dbReference>
<dbReference type="GO" id="GO:0046872">
    <property type="term" value="F:metal ion binding"/>
    <property type="evidence" value="ECO:0007669"/>
    <property type="project" value="UniProtKB-KW"/>
</dbReference>
<evidence type="ECO:0000256" key="10">
    <source>
        <dbReference type="ARBA" id="ARBA00023125"/>
    </source>
</evidence>
<dbReference type="Gene3D" id="3.30.565.10">
    <property type="entry name" value="Histidine kinase-like ATPase, C-terminal domain"/>
    <property type="match status" value="1"/>
</dbReference>
<dbReference type="GO" id="GO:0003918">
    <property type="term" value="F:DNA topoisomerase type II (double strand cut, ATP-hydrolyzing) activity"/>
    <property type="evidence" value="ECO:0007669"/>
    <property type="project" value="UniProtKB-EC"/>
</dbReference>
<keyword evidence="9" id="KW-0799">Topoisomerase</keyword>
<dbReference type="GO" id="GO:0005694">
    <property type="term" value="C:chromosome"/>
    <property type="evidence" value="ECO:0007669"/>
    <property type="project" value="InterPro"/>
</dbReference>
<evidence type="ECO:0000256" key="7">
    <source>
        <dbReference type="ARBA" id="ARBA00022840"/>
    </source>
</evidence>
<dbReference type="InterPro" id="IPR006171">
    <property type="entry name" value="TOPRIM_dom"/>
</dbReference>
<dbReference type="SUPFAM" id="SSF55874">
    <property type="entry name" value="ATPase domain of HSP90 chaperone/DNA topoisomerase II/histidine kinase"/>
    <property type="match status" value="1"/>
</dbReference>
<dbReference type="PRINTS" id="PR00418">
    <property type="entry name" value="TPI2FAMILY"/>
</dbReference>
<dbReference type="PATRIC" id="fig|333146.12.peg.1388"/>
<dbReference type="InterPro" id="IPR034160">
    <property type="entry name" value="TOPRIM_GyrB"/>
</dbReference>
<dbReference type="PROSITE" id="PS00177">
    <property type="entry name" value="TOPOISOMERASE_II"/>
    <property type="match status" value="1"/>
</dbReference>
<dbReference type="Gene3D" id="3.40.50.670">
    <property type="match status" value="1"/>
</dbReference>
<organism evidence="13 14">
    <name type="scientific">Ferroplasma acidarmanus Fer1</name>
    <dbReference type="NCBI Taxonomy" id="333146"/>
    <lineage>
        <taxon>Archaea</taxon>
        <taxon>Methanobacteriati</taxon>
        <taxon>Thermoplasmatota</taxon>
        <taxon>Thermoplasmata</taxon>
        <taxon>Thermoplasmatales</taxon>
        <taxon>Ferroplasmaceae</taxon>
        <taxon>Ferroplasma</taxon>
    </lineage>
</organism>
<dbReference type="InterPro" id="IPR018522">
    <property type="entry name" value="TopoIIA_CS"/>
</dbReference>
<dbReference type="PRINTS" id="PR01159">
    <property type="entry name" value="DNAGYRASEB"/>
</dbReference>
<keyword evidence="14" id="KW-1185">Reference proteome</keyword>
<dbReference type="InterPro" id="IPR013506">
    <property type="entry name" value="Topo_IIA_bsu_dom2"/>
</dbReference>
<dbReference type="Pfam" id="PF00204">
    <property type="entry name" value="DNA_gyraseB"/>
    <property type="match status" value="1"/>
</dbReference>
<evidence type="ECO:0000256" key="4">
    <source>
        <dbReference type="ARBA" id="ARBA00012895"/>
    </source>
</evidence>
<evidence type="ECO:0000256" key="1">
    <source>
        <dbReference type="ARBA" id="ARBA00000185"/>
    </source>
</evidence>
<dbReference type="Pfam" id="PF00986">
    <property type="entry name" value="DNA_gyraseB_C"/>
    <property type="match status" value="1"/>
</dbReference>
<comment type="similarity">
    <text evidence="3">Belongs to the type II topoisomerase GyrB family.</text>
</comment>
<comment type="catalytic activity">
    <reaction evidence="1">
        <text>ATP-dependent breakage, passage and rejoining of double-stranded DNA.</text>
        <dbReference type="EC" id="5.6.2.2"/>
    </reaction>
</comment>
<keyword evidence="6" id="KW-0547">Nucleotide-binding</keyword>
<dbReference type="InterPro" id="IPR002288">
    <property type="entry name" value="DNA_gyrase_B_C"/>
</dbReference>
<evidence type="ECO:0000256" key="2">
    <source>
        <dbReference type="ARBA" id="ARBA00001946"/>
    </source>
</evidence>
<evidence type="ECO:0000256" key="5">
    <source>
        <dbReference type="ARBA" id="ARBA00022723"/>
    </source>
</evidence>
<dbReference type="NCBIfam" id="NF004189">
    <property type="entry name" value="PRK05644.1"/>
    <property type="match status" value="1"/>
</dbReference>
<feature type="domain" description="Toprim" evidence="12">
    <location>
        <begin position="463"/>
        <end position="577"/>
    </location>
</feature>
<dbReference type="InterPro" id="IPR000565">
    <property type="entry name" value="Topo_IIA_B"/>
</dbReference>
<protein>
    <recommendedName>
        <fullName evidence="4">DNA topoisomerase (ATP-hydrolyzing)</fullName>
        <ecNumber evidence="4">5.6.2.2</ecNumber>
    </recommendedName>
</protein>
<evidence type="ECO:0000256" key="3">
    <source>
        <dbReference type="ARBA" id="ARBA00010708"/>
    </source>
</evidence>